<dbReference type="EMBL" id="VHSH01000006">
    <property type="protein sequence ID" value="TQV78327.1"/>
    <property type="molecule type" value="Genomic_DNA"/>
</dbReference>
<keyword evidence="4" id="KW-1185">Reference proteome</keyword>
<dbReference type="CDD" id="cd07756">
    <property type="entry name" value="CYTH-like_Pase_CHAD"/>
    <property type="match status" value="1"/>
</dbReference>
<dbReference type="SMART" id="SM00880">
    <property type="entry name" value="CHAD"/>
    <property type="match status" value="1"/>
</dbReference>
<dbReference type="Gene3D" id="1.40.20.10">
    <property type="entry name" value="CHAD domain"/>
    <property type="match status" value="1"/>
</dbReference>
<name>A0A545TM54_9PROT</name>
<dbReference type="Pfam" id="PF05235">
    <property type="entry name" value="CHAD"/>
    <property type="match status" value="1"/>
</dbReference>
<dbReference type="InterPro" id="IPR038186">
    <property type="entry name" value="CHAD_dom_sf"/>
</dbReference>
<feature type="domain" description="CYTH" evidence="1">
    <location>
        <begin position="2"/>
        <end position="204"/>
    </location>
</feature>
<dbReference type="Proteomes" id="UP000315252">
    <property type="component" value="Unassembled WGS sequence"/>
</dbReference>
<gene>
    <name evidence="3" type="ORF">FKG95_17305</name>
</gene>
<evidence type="ECO:0000313" key="4">
    <source>
        <dbReference type="Proteomes" id="UP000315252"/>
    </source>
</evidence>
<dbReference type="InterPro" id="IPR007899">
    <property type="entry name" value="CHAD_dom"/>
</dbReference>
<protein>
    <submittedName>
        <fullName evidence="3">CHAD domain-containing protein</fullName>
    </submittedName>
</protein>
<comment type="caution">
    <text evidence="3">The sequence shown here is derived from an EMBL/GenBank/DDBJ whole genome shotgun (WGS) entry which is preliminary data.</text>
</comment>
<reference evidence="3 4" key="1">
    <citation type="submission" date="2019-06" db="EMBL/GenBank/DDBJ databases">
        <title>Whole genome sequence for Rhodospirillaceae sp. R148.</title>
        <authorList>
            <person name="Wang G."/>
        </authorList>
    </citation>
    <scope>NUCLEOTIDE SEQUENCE [LARGE SCALE GENOMIC DNA]</scope>
    <source>
        <strain evidence="3 4">R148</strain>
    </source>
</reference>
<dbReference type="Pfam" id="PF01928">
    <property type="entry name" value="CYTH"/>
    <property type="match status" value="1"/>
</dbReference>
<dbReference type="PANTHER" id="PTHR39569">
    <property type="entry name" value="INORGANIC TRIPHOSPHATASE"/>
    <property type="match status" value="1"/>
</dbReference>
<organism evidence="3 4">
    <name type="scientific">Denitrobaculum tricleocarpae</name>
    <dbReference type="NCBI Taxonomy" id="2591009"/>
    <lineage>
        <taxon>Bacteria</taxon>
        <taxon>Pseudomonadati</taxon>
        <taxon>Pseudomonadota</taxon>
        <taxon>Alphaproteobacteria</taxon>
        <taxon>Rhodospirillales</taxon>
        <taxon>Rhodospirillaceae</taxon>
        <taxon>Denitrobaculum</taxon>
    </lineage>
</organism>
<dbReference type="SMART" id="SM01118">
    <property type="entry name" value="CYTH"/>
    <property type="match status" value="1"/>
</dbReference>
<evidence type="ECO:0000259" key="1">
    <source>
        <dbReference type="PROSITE" id="PS51707"/>
    </source>
</evidence>
<dbReference type="InterPro" id="IPR033469">
    <property type="entry name" value="CYTH-like_dom_sf"/>
</dbReference>
<dbReference type="InterPro" id="IPR023577">
    <property type="entry name" value="CYTH_domain"/>
</dbReference>
<dbReference type="AlphaFoldDB" id="A0A545TM54"/>
<dbReference type="SUPFAM" id="SSF55154">
    <property type="entry name" value="CYTH-like phosphatases"/>
    <property type="match status" value="1"/>
</dbReference>
<dbReference type="PROSITE" id="PS51707">
    <property type="entry name" value="CYTH"/>
    <property type="match status" value="1"/>
</dbReference>
<evidence type="ECO:0000313" key="3">
    <source>
        <dbReference type="EMBL" id="TQV78327.1"/>
    </source>
</evidence>
<dbReference type="PROSITE" id="PS51708">
    <property type="entry name" value="CHAD"/>
    <property type="match status" value="1"/>
</dbReference>
<accession>A0A545TM54</accession>
<dbReference type="RefSeq" id="WP_142897661.1">
    <property type="nucleotide sequence ID" value="NZ_ML660057.1"/>
</dbReference>
<dbReference type="InterPro" id="IPR039013">
    <property type="entry name" value="YgiF"/>
</dbReference>
<dbReference type="GO" id="GO:0046872">
    <property type="term" value="F:metal ion binding"/>
    <property type="evidence" value="ECO:0007669"/>
    <property type="project" value="TreeGrafter"/>
</dbReference>
<dbReference type="OrthoDB" id="9777271at2"/>
<evidence type="ECO:0000259" key="2">
    <source>
        <dbReference type="PROSITE" id="PS51708"/>
    </source>
</evidence>
<dbReference type="PANTHER" id="PTHR39569:SF1">
    <property type="entry name" value="INORGANIC TRIPHOSPHATASE"/>
    <property type="match status" value="1"/>
</dbReference>
<proteinExistence type="predicted"/>
<sequence>MQHEIELKLAIPEDALARWRRASLFRPFTKGRASNKHLVGTYFDTPELELKALGIALRVRKIGRKRIQTLKVPGNKATGFQHLIEYEQEISQDEPDLSLIDSKPLQKLFTKKQVHDRLTPVFTTEIKRRITILAYGESEIEMALDEGSISTADQTMRLSEAEFELRSGHPIDILDLALEIHGKLPFSLERRSKSKRGYSLFTGDTPAPARATPVILDGKAISRRVFSQIAWNCIAQMRDNEQPVLETNDPEGVHQLRVGIRRLRSLFGIYSAYLAPGTRETVVAELAWAQKELGPARDWDVFVEETLAAVEKDMPDEKSLPHLARAAAAMRASKSGDARAFVRSERYALLLLRLFKGLEADSFFADEDKAVRKALAKPVHDLAASVLARHERRVRKLASRVQELEIEDVHRLRLRVKKMRYAAEFFRGLFAVKKAKRRSKALAALQEALGAVNDAAVCEDLLEQLTTAAPRNVNLRVAAALLRGWYGALSAHSVASLASLWEDYEATPCFWDD</sequence>
<dbReference type="GO" id="GO:0050355">
    <property type="term" value="F:inorganic triphosphate phosphatase activity"/>
    <property type="evidence" value="ECO:0007669"/>
    <property type="project" value="InterPro"/>
</dbReference>
<dbReference type="Gene3D" id="2.40.320.10">
    <property type="entry name" value="Hypothetical Protein Pfu-838710-001"/>
    <property type="match status" value="1"/>
</dbReference>
<feature type="domain" description="CHAD" evidence="2">
    <location>
        <begin position="219"/>
        <end position="513"/>
    </location>
</feature>